<evidence type="ECO:0000313" key="5">
    <source>
        <dbReference type="Proteomes" id="UP001253458"/>
    </source>
</evidence>
<dbReference type="AlphaFoldDB" id="A0AAJ2EZL4"/>
<dbReference type="EMBL" id="JAVDTS010000001">
    <property type="protein sequence ID" value="MDR6836158.1"/>
    <property type="molecule type" value="Genomic_DNA"/>
</dbReference>
<evidence type="ECO:0000313" key="3">
    <source>
        <dbReference type="EMBL" id="MDR6836158.1"/>
    </source>
</evidence>
<dbReference type="Proteomes" id="UP001249076">
    <property type="component" value="Unassembled WGS sequence"/>
</dbReference>
<feature type="compositionally biased region" description="Low complexity" evidence="1">
    <location>
        <begin position="216"/>
        <end position="225"/>
    </location>
</feature>
<feature type="compositionally biased region" description="Polar residues" evidence="1">
    <location>
        <begin position="60"/>
        <end position="70"/>
    </location>
</feature>
<feature type="compositionally biased region" description="Basic and acidic residues" evidence="1">
    <location>
        <begin position="155"/>
        <end position="165"/>
    </location>
</feature>
<feature type="region of interest" description="Disordered" evidence="1">
    <location>
        <begin position="56"/>
        <end position="88"/>
    </location>
</feature>
<feature type="compositionally biased region" description="Basic and acidic residues" evidence="1">
    <location>
        <begin position="229"/>
        <end position="238"/>
    </location>
</feature>
<keyword evidence="4" id="KW-1185">Reference proteome</keyword>
<accession>A0AAJ2EZL4</accession>
<evidence type="ECO:0000313" key="4">
    <source>
        <dbReference type="Proteomes" id="UP001249076"/>
    </source>
</evidence>
<dbReference type="EMBL" id="JAVDTL010000001">
    <property type="protein sequence ID" value="MDR6765721.1"/>
    <property type="molecule type" value="Genomic_DNA"/>
</dbReference>
<proteinExistence type="predicted"/>
<sequence length="238" mass="26857">MRVTFFCFAKRKSPKKRRPPVCDPFAVRRGKPASGRLRGAPWNSLRCVAASFRHPRRVSSRSMGASTPMLTPQPPRRRRSQQGLDSRTANIHSGHCFARLRLRSAWRLRPRVGAERSAAKQRPVWMFCPFCPSGCAEERRVWRIRARDCLSEVKRSEFERDPAKPEHHRLPRSEAQGTQTVGSPFLWSLSFGDAKERDSHAGRLPASALKPGTAPASSASSNNLSHVLPDVEKMLLKE</sequence>
<reference evidence="2 4" key="1">
    <citation type="submission" date="2023-07" db="EMBL/GenBank/DDBJ databases">
        <title>Sorghum-associated microbial communities from plants grown in Nebraska, USA.</title>
        <authorList>
            <person name="Schachtman D."/>
        </authorList>
    </citation>
    <scope>NUCLEOTIDE SEQUENCE</scope>
    <source>
        <strain evidence="3 4">BE105</strain>
        <strain evidence="2">BE69</strain>
    </source>
</reference>
<evidence type="ECO:0000313" key="2">
    <source>
        <dbReference type="EMBL" id="MDR6765721.1"/>
    </source>
</evidence>
<comment type="caution">
    <text evidence="2">The sequence shown here is derived from an EMBL/GenBank/DDBJ whole genome shotgun (WGS) entry which is preliminary data.</text>
</comment>
<gene>
    <name evidence="2" type="ORF">J2W88_000979</name>
    <name evidence="3" type="ORF">J2W93_000979</name>
</gene>
<protein>
    <submittedName>
        <fullName evidence="2">Uncharacterized protein</fullName>
    </submittedName>
</protein>
<dbReference type="Proteomes" id="UP001253458">
    <property type="component" value="Unassembled WGS sequence"/>
</dbReference>
<evidence type="ECO:0000256" key="1">
    <source>
        <dbReference type="SAM" id="MobiDB-lite"/>
    </source>
</evidence>
<feature type="region of interest" description="Disordered" evidence="1">
    <location>
        <begin position="155"/>
        <end position="177"/>
    </location>
</feature>
<feature type="region of interest" description="Disordered" evidence="1">
    <location>
        <begin position="198"/>
        <end position="238"/>
    </location>
</feature>
<name>A0AAJ2EZL4_ACIDE</name>
<organism evidence="2 5">
    <name type="scientific">Acidovorax delafieldii</name>
    <name type="common">Pseudomonas delafieldii</name>
    <dbReference type="NCBI Taxonomy" id="47920"/>
    <lineage>
        <taxon>Bacteria</taxon>
        <taxon>Pseudomonadati</taxon>
        <taxon>Pseudomonadota</taxon>
        <taxon>Betaproteobacteria</taxon>
        <taxon>Burkholderiales</taxon>
        <taxon>Comamonadaceae</taxon>
        <taxon>Acidovorax</taxon>
    </lineage>
</organism>